<protein>
    <recommendedName>
        <fullName evidence="3">Reverse transcriptase domain-containing protein</fullName>
    </recommendedName>
</protein>
<keyword evidence="2" id="KW-0496">Mitochondrion</keyword>
<dbReference type="GO" id="GO:0005739">
    <property type="term" value="C:mitochondrion"/>
    <property type="evidence" value="ECO:0007669"/>
    <property type="project" value="UniProtKB-SubCell"/>
</dbReference>
<feature type="domain" description="Reverse transcriptase" evidence="3">
    <location>
        <begin position="6"/>
        <end position="288"/>
    </location>
</feature>
<accession>A0A553HMD4</accession>
<proteinExistence type="predicted"/>
<dbReference type="Pfam" id="PF00078">
    <property type="entry name" value="RVT_1"/>
    <property type="match status" value="1"/>
</dbReference>
<evidence type="ECO:0000313" key="5">
    <source>
        <dbReference type="Proteomes" id="UP000319160"/>
    </source>
</evidence>
<dbReference type="InterPro" id="IPR024937">
    <property type="entry name" value="Domain_X"/>
</dbReference>
<dbReference type="InterPro" id="IPR000477">
    <property type="entry name" value="RT_dom"/>
</dbReference>
<dbReference type="InterPro" id="IPR051083">
    <property type="entry name" value="GrpII_Intron_Splice-Mob/Def"/>
</dbReference>
<comment type="caution">
    <text evidence="4">The sequence shown here is derived from an EMBL/GenBank/DDBJ whole genome shotgun (WGS) entry which is preliminary data.</text>
</comment>
<dbReference type="GO" id="GO:0006397">
    <property type="term" value="P:mRNA processing"/>
    <property type="evidence" value="ECO:0007669"/>
    <property type="project" value="InterPro"/>
</dbReference>
<evidence type="ECO:0000256" key="2">
    <source>
        <dbReference type="ARBA" id="ARBA00023128"/>
    </source>
</evidence>
<evidence type="ECO:0000256" key="1">
    <source>
        <dbReference type="ARBA" id="ARBA00004173"/>
    </source>
</evidence>
<keyword evidence="5" id="KW-1185">Reference proteome</keyword>
<evidence type="ECO:0000259" key="3">
    <source>
        <dbReference type="PROSITE" id="PS50878"/>
    </source>
</evidence>
<comment type="subcellular location">
    <subcellularLocation>
        <location evidence="1">Mitochondrion</location>
    </subcellularLocation>
</comment>
<dbReference type="Pfam" id="PF01348">
    <property type="entry name" value="Intron_maturas2"/>
    <property type="match status" value="1"/>
</dbReference>
<dbReference type="PANTHER" id="PTHR34047">
    <property type="entry name" value="NUCLEAR INTRON MATURASE 1, MITOCHONDRIAL-RELATED"/>
    <property type="match status" value="1"/>
</dbReference>
<dbReference type="InterPro" id="IPR043502">
    <property type="entry name" value="DNA/RNA_pol_sf"/>
</dbReference>
<dbReference type="SUPFAM" id="SSF56672">
    <property type="entry name" value="DNA/RNA polymerases"/>
    <property type="match status" value="1"/>
</dbReference>
<dbReference type="STRING" id="2512241.A0A553HMD4"/>
<organism evidence="4 5">
    <name type="scientific">Xylaria flabelliformis</name>
    <dbReference type="NCBI Taxonomy" id="2512241"/>
    <lineage>
        <taxon>Eukaryota</taxon>
        <taxon>Fungi</taxon>
        <taxon>Dikarya</taxon>
        <taxon>Ascomycota</taxon>
        <taxon>Pezizomycotina</taxon>
        <taxon>Sordariomycetes</taxon>
        <taxon>Xylariomycetidae</taxon>
        <taxon>Xylariales</taxon>
        <taxon>Xylariaceae</taxon>
        <taxon>Xylaria</taxon>
    </lineage>
</organism>
<dbReference type="PROSITE" id="PS50878">
    <property type="entry name" value="RT_POL"/>
    <property type="match status" value="1"/>
</dbReference>
<dbReference type="CDD" id="cd01651">
    <property type="entry name" value="RT_G2_intron"/>
    <property type="match status" value="1"/>
</dbReference>
<dbReference type="PANTHER" id="PTHR34047:SF8">
    <property type="entry name" value="PROTEIN YKFC"/>
    <property type="match status" value="1"/>
</dbReference>
<evidence type="ECO:0000313" key="4">
    <source>
        <dbReference type="EMBL" id="TRX89120.1"/>
    </source>
</evidence>
<gene>
    <name evidence="4" type="ORF">FHL15_009986</name>
</gene>
<reference evidence="5" key="1">
    <citation type="submission" date="2019-06" db="EMBL/GenBank/DDBJ databases">
        <title>Draft genome sequence of the griseofulvin-producing fungus Xylaria cubensis strain G536.</title>
        <authorList>
            <person name="Mead M.E."/>
            <person name="Raja H.A."/>
            <person name="Steenwyk J.L."/>
            <person name="Knowles S.L."/>
            <person name="Oberlies N.H."/>
            <person name="Rokas A."/>
        </authorList>
    </citation>
    <scope>NUCLEOTIDE SEQUENCE [LARGE SCALE GENOMIC DNA]</scope>
    <source>
        <strain evidence="5">G536</strain>
    </source>
</reference>
<dbReference type="Proteomes" id="UP000319160">
    <property type="component" value="Unassembled WGS sequence"/>
</dbReference>
<dbReference type="AlphaFoldDB" id="A0A553HMD4"/>
<dbReference type="EMBL" id="VFLP01000073">
    <property type="protein sequence ID" value="TRX89120.1"/>
    <property type="molecule type" value="Genomic_DNA"/>
</dbReference>
<dbReference type="OrthoDB" id="3594036at2759"/>
<sequence length="452" mass="51448">MSPGSDINKIAKGQFRFSPSRVQNIPKANGKFRTLGINSPREKVIQKAIELILRTIWEPLFCESSHGFRPNRSIKSALRILMLKGDDFAWVIQGDISKSFDNIPHRIILNNLRKEIMCEPFIRIIENMINCGSKNMETNVTSYSDKGTPQGNVASPVLANIVLNNLDKFMESYKSKFECGKKRALNKEYISLRNKRAYTSDPELKKSLLQQMLKVSSVDRSDPKFKRLLYIRYADDFVILVTGSHQDAIRIRRHVKDYLATHTGLELNEEKTTVSPTSEPFIFLGASCKRVNSSTKLTRTASAGIRKRTVPRMRVNLPVDILLQKLKTNGFIKHSKIGKVLPTSRKDLVNLDHNDVIRFFNSKISGIISHYAFARNRYVLQRICWYLKASCAATLALKYKLRTMRATFTRFGPSLASPDKLGLNIPRSFVQLLNFDEKSSDKADVIEIIKGS</sequence>
<name>A0A553HMD4_9PEZI</name>